<dbReference type="GO" id="GO:0016491">
    <property type="term" value="F:oxidoreductase activity"/>
    <property type="evidence" value="ECO:0007669"/>
    <property type="project" value="UniProtKB-UniRule"/>
</dbReference>
<proteinExistence type="inferred from homology"/>
<sequence length="384" mass="44146">MMNIFKPIRKTHPILKIINGSLIDLPSPSNISSLWNFGSLLALCLMTQIITGLFLTMYYTANVEMAFFSVNYICRNVNYGWLIRTLHANGASFFFICIFSHIGRGIYYESFNLKMTWMVGVIILFMLMATAFMGYVLPWGQMSFWGATVITNLLSAIPYLGNTLVSWIWGGFTIDNATLTRFYTFHFILPFIILMLSMIHLLFLHQTGSNNPLGINSNLDKIPFHPFFTFKDLIGFIILIMLLIMLTLTNPYLLGDPDNFMPANPLVTPIHIQPEWYFLFAYAILRSIPNKLGGVIALIMSILILMILPFTFNKKIQGIQFYPLNQILFWILVTSIILLTWIGMRPVEAPYILTGQILTIIYFSYYMTNPLLSMTWDNLLFKNN</sequence>
<evidence type="ECO:0000259" key="22">
    <source>
        <dbReference type="PROSITE" id="PS51003"/>
    </source>
</evidence>
<reference evidence="23" key="1">
    <citation type="submission" date="2013-10" db="EMBL/GenBank/DDBJ databases">
        <title>Characterization and Phylogenetic Analysis of the Mitochondrial Genome of the Yellow Stem Borer Scirpophaga incertulas (Lepidoptera: Crambidae).</title>
        <authorList>
            <person name="Zou Y."/>
            <person name="Ma W."/>
            <person name="Yang C."/>
            <person name="Zhang X."/>
            <person name="Yue B."/>
        </authorList>
    </citation>
    <scope>NUCLEOTIDE SEQUENCE</scope>
</reference>
<keyword evidence="8 20" id="KW-0812">Transmembrane</keyword>
<feature type="binding site" description="axial binding residue" evidence="19">
    <location>
        <position position="186"/>
    </location>
    <ligand>
        <name>heme b</name>
        <dbReference type="ChEBI" id="CHEBI:60344"/>
        <label>b562</label>
    </ligand>
    <ligandPart>
        <name>Fe</name>
        <dbReference type="ChEBI" id="CHEBI:18248"/>
    </ligandPart>
</feature>
<feature type="domain" description="Cytochrome b/b6 C-terminal region profile" evidence="22">
    <location>
        <begin position="214"/>
        <end position="383"/>
    </location>
</feature>
<dbReference type="GO" id="GO:0045275">
    <property type="term" value="C:respiratory chain complex III"/>
    <property type="evidence" value="ECO:0007669"/>
    <property type="project" value="InterPro"/>
</dbReference>
<feature type="transmembrane region" description="Helical" evidence="20">
    <location>
        <begin position="291"/>
        <end position="312"/>
    </location>
</feature>
<dbReference type="RefSeq" id="YP_009305230.1">
    <property type="nucleotide sequence ID" value="NC_031329.1"/>
</dbReference>
<keyword evidence="10" id="KW-0999">Mitochondrion inner membrane</keyword>
<comment type="cofactor">
    <cofactor evidence="20">
        <name>heme b</name>
        <dbReference type="ChEBI" id="CHEBI:60344"/>
    </cofactor>
    <text evidence="20">Binds 2 heme groups non-covalently.</text>
</comment>
<dbReference type="Pfam" id="PF00032">
    <property type="entry name" value="Cytochrom_B_C"/>
    <property type="match status" value="1"/>
</dbReference>
<dbReference type="PANTHER" id="PTHR19271">
    <property type="entry name" value="CYTOCHROME B"/>
    <property type="match status" value="1"/>
</dbReference>
<comment type="similarity">
    <text evidence="17 20">Belongs to the cytochrome b family.</text>
</comment>
<dbReference type="SUPFAM" id="SSF81648">
    <property type="entry name" value="a domain/subunit of cytochrome bc1 complex (Ubiquinol-cytochrome c reductase)"/>
    <property type="match status" value="1"/>
</dbReference>
<dbReference type="GeneID" id="29141183"/>
<dbReference type="PANTHER" id="PTHR19271:SF16">
    <property type="entry name" value="CYTOCHROME B"/>
    <property type="match status" value="1"/>
</dbReference>
<dbReference type="GO" id="GO:0006122">
    <property type="term" value="P:mitochondrial electron transport, ubiquinol to cytochrome c"/>
    <property type="evidence" value="ECO:0007669"/>
    <property type="project" value="TreeGrafter"/>
</dbReference>
<evidence type="ECO:0000256" key="12">
    <source>
        <dbReference type="ARBA" id="ARBA00022989"/>
    </source>
</evidence>
<comment type="subunit">
    <text evidence="3">The main subunits of complex b-c1 are: cytochrome b, cytochrome c1 and the Rieske protein.</text>
</comment>
<accession>W0FGR2</accession>
<evidence type="ECO:0000256" key="16">
    <source>
        <dbReference type="ARBA" id="ARBA00023136"/>
    </source>
</evidence>
<dbReference type="FunFam" id="1.20.810.10:FF:000002">
    <property type="entry name" value="Cytochrome b"/>
    <property type="match status" value="1"/>
</dbReference>
<feature type="binding site" evidence="18">
    <location>
        <position position="205"/>
    </location>
    <ligand>
        <name>a ubiquinone</name>
        <dbReference type="ChEBI" id="CHEBI:16389"/>
    </ligand>
</feature>
<comment type="cofactor">
    <cofactor evidence="19">
        <name>heme</name>
        <dbReference type="ChEBI" id="CHEBI:30413"/>
    </cofactor>
    <text evidence="19">Binds 2 heme groups non-covalently.</text>
</comment>
<keyword evidence="7 20" id="KW-0679">Respiratory chain</keyword>
<evidence type="ECO:0000256" key="5">
    <source>
        <dbReference type="ARBA" id="ARBA00022448"/>
    </source>
</evidence>
<dbReference type="InterPro" id="IPR016174">
    <property type="entry name" value="Di-haem_cyt_TM"/>
</dbReference>
<dbReference type="InterPro" id="IPR027387">
    <property type="entry name" value="Cytb/b6-like_sf"/>
</dbReference>
<evidence type="ECO:0000259" key="21">
    <source>
        <dbReference type="PROSITE" id="PS51002"/>
    </source>
</evidence>
<comment type="subcellular location">
    <subcellularLocation>
        <location evidence="2">Mitochondrion inner membrane</location>
        <topology evidence="2">Multi-pass membrane protein</topology>
    </subcellularLocation>
</comment>
<dbReference type="GO" id="GO:0008121">
    <property type="term" value="F:quinol-cytochrome-c reductase activity"/>
    <property type="evidence" value="ECO:0007669"/>
    <property type="project" value="InterPro"/>
</dbReference>
<evidence type="ECO:0000256" key="9">
    <source>
        <dbReference type="ARBA" id="ARBA00022723"/>
    </source>
</evidence>
<evidence type="ECO:0000256" key="19">
    <source>
        <dbReference type="PIRSR" id="PIRSR038885-2"/>
    </source>
</evidence>
<evidence type="ECO:0000313" key="23">
    <source>
        <dbReference type="EMBL" id="AHF21015.1"/>
    </source>
</evidence>
<dbReference type="SUPFAM" id="SSF81342">
    <property type="entry name" value="Transmembrane di-heme cytochromes"/>
    <property type="match status" value="1"/>
</dbReference>
<dbReference type="AlphaFoldDB" id="W0FGR2"/>
<dbReference type="InterPro" id="IPR048259">
    <property type="entry name" value="Cytochrome_b_N_euk/bac"/>
</dbReference>
<keyword evidence="5 20" id="KW-0813">Transport</keyword>
<dbReference type="PROSITE" id="PS51003">
    <property type="entry name" value="CYTB_CTER"/>
    <property type="match status" value="1"/>
</dbReference>
<dbReference type="CDD" id="cd00284">
    <property type="entry name" value="Cytochrome_b_N"/>
    <property type="match status" value="1"/>
</dbReference>
<dbReference type="GO" id="GO:0005743">
    <property type="term" value="C:mitochondrial inner membrane"/>
    <property type="evidence" value="ECO:0007669"/>
    <property type="project" value="UniProtKB-SubCell"/>
</dbReference>
<gene>
    <name evidence="23" type="primary">CYTB</name>
</gene>
<feature type="transmembrane region" description="Helical" evidence="20">
    <location>
        <begin position="233"/>
        <end position="254"/>
    </location>
</feature>
<dbReference type="InterPro" id="IPR030689">
    <property type="entry name" value="Cytochrome_b"/>
</dbReference>
<keyword evidence="14" id="KW-0830">Ubiquinone</keyword>
<evidence type="ECO:0000256" key="14">
    <source>
        <dbReference type="ARBA" id="ARBA00023075"/>
    </source>
</evidence>
<feature type="transmembrane region" description="Helical" evidence="20">
    <location>
        <begin position="349"/>
        <end position="367"/>
    </location>
</feature>
<keyword evidence="9 19" id="KW-0479">Metal-binding</keyword>
<evidence type="ECO:0000256" key="1">
    <source>
        <dbReference type="ARBA" id="ARBA00002566"/>
    </source>
</evidence>
<geneLocation type="mitochondrion" evidence="23"/>
<evidence type="ECO:0000256" key="17">
    <source>
        <dbReference type="ARBA" id="ARBA00061233"/>
    </source>
</evidence>
<dbReference type="InterPro" id="IPR048260">
    <property type="entry name" value="Cytochrome_b_C_euk/bac"/>
</dbReference>
<evidence type="ECO:0000256" key="20">
    <source>
        <dbReference type="RuleBase" id="RU362117"/>
    </source>
</evidence>
<keyword evidence="15 20" id="KW-0496">Mitochondrion</keyword>
<feature type="binding site" description="axial binding residue" evidence="19">
    <location>
        <position position="200"/>
    </location>
    <ligand>
        <name>heme b</name>
        <dbReference type="ChEBI" id="CHEBI:60344"/>
        <label>b566</label>
    </ligand>
    <ligandPart>
        <name>Fe</name>
        <dbReference type="ChEBI" id="CHEBI:18248"/>
    </ligandPart>
</feature>
<keyword evidence="6 19" id="KW-0349">Heme</keyword>
<evidence type="ECO:0000256" key="15">
    <source>
        <dbReference type="ARBA" id="ARBA00023128"/>
    </source>
</evidence>
<dbReference type="EMBL" id="KF751706">
    <property type="protein sequence ID" value="AHF21015.1"/>
    <property type="molecule type" value="Genomic_DNA"/>
</dbReference>
<feature type="transmembrane region" description="Helical" evidence="20">
    <location>
        <begin position="115"/>
        <end position="137"/>
    </location>
</feature>
<dbReference type="GO" id="GO:0046872">
    <property type="term" value="F:metal ion binding"/>
    <property type="evidence" value="ECO:0007669"/>
    <property type="project" value="UniProtKB-UniRule"/>
</dbReference>
<keyword evidence="16 20" id="KW-0472">Membrane</keyword>
<keyword evidence="12 20" id="KW-1133">Transmembrane helix</keyword>
<organism evidence="23">
    <name type="scientific">Scirpophaga incertulas</name>
    <dbReference type="NCBI Taxonomy" id="72366"/>
    <lineage>
        <taxon>Eukaryota</taxon>
        <taxon>Metazoa</taxon>
        <taxon>Ecdysozoa</taxon>
        <taxon>Arthropoda</taxon>
        <taxon>Hexapoda</taxon>
        <taxon>Insecta</taxon>
        <taxon>Pterygota</taxon>
        <taxon>Neoptera</taxon>
        <taxon>Endopterygota</taxon>
        <taxon>Lepidoptera</taxon>
        <taxon>Glossata</taxon>
        <taxon>Ditrysia</taxon>
        <taxon>Pyraloidea</taxon>
        <taxon>Crambidae</taxon>
        <taxon>Schoenobiinae</taxon>
        <taxon>Scirpophaga</taxon>
    </lineage>
</organism>
<feature type="transmembrane region" description="Helical" evidence="20">
    <location>
        <begin position="40"/>
        <end position="61"/>
    </location>
</feature>
<keyword evidence="13 19" id="KW-0408">Iron</keyword>
<evidence type="ECO:0000256" key="4">
    <source>
        <dbReference type="ARBA" id="ARBA00013531"/>
    </source>
</evidence>
<dbReference type="CTD" id="4519"/>
<evidence type="ECO:0000256" key="11">
    <source>
        <dbReference type="ARBA" id="ARBA00022982"/>
    </source>
</evidence>
<dbReference type="PROSITE" id="PS51002">
    <property type="entry name" value="CYTB_NTER"/>
    <property type="match status" value="1"/>
</dbReference>
<dbReference type="InterPro" id="IPR005798">
    <property type="entry name" value="Cyt_b/b6_C"/>
</dbReference>
<evidence type="ECO:0000256" key="2">
    <source>
        <dbReference type="ARBA" id="ARBA00004448"/>
    </source>
</evidence>
<dbReference type="InterPro" id="IPR005797">
    <property type="entry name" value="Cyt_b/b6_N"/>
</dbReference>
<dbReference type="Pfam" id="PF00033">
    <property type="entry name" value="Cytochrome_B"/>
    <property type="match status" value="1"/>
</dbReference>
<feature type="transmembrane region" description="Helical" evidence="20">
    <location>
        <begin position="143"/>
        <end position="170"/>
    </location>
</feature>
<feature type="transmembrane region" description="Helical" evidence="20">
    <location>
        <begin position="182"/>
        <end position="203"/>
    </location>
</feature>
<protein>
    <recommendedName>
        <fullName evidence="4 20">Cytochrome b</fullName>
    </recommendedName>
</protein>
<keyword evidence="11 20" id="KW-0249">Electron transport</keyword>
<feature type="binding site" description="axial binding residue" evidence="19">
    <location>
        <position position="101"/>
    </location>
    <ligand>
        <name>heme b</name>
        <dbReference type="ChEBI" id="CHEBI:60344"/>
        <label>b566</label>
    </ligand>
    <ligandPart>
        <name>Fe</name>
        <dbReference type="ChEBI" id="CHEBI:18248"/>
    </ligandPart>
</feature>
<dbReference type="InterPro" id="IPR036150">
    <property type="entry name" value="Cyt_b/b6_C_sf"/>
</dbReference>
<evidence type="ECO:0000256" key="13">
    <source>
        <dbReference type="ARBA" id="ARBA00023004"/>
    </source>
</evidence>
<feature type="domain" description="Cytochrome b/b6 N-terminal region profile" evidence="21">
    <location>
        <begin position="4"/>
        <end position="213"/>
    </location>
</feature>
<evidence type="ECO:0000256" key="7">
    <source>
        <dbReference type="ARBA" id="ARBA00022660"/>
    </source>
</evidence>
<feature type="transmembrane region" description="Helical" evidence="20">
    <location>
        <begin position="81"/>
        <end position="103"/>
    </location>
</feature>
<dbReference type="Gene3D" id="1.20.810.10">
    <property type="entry name" value="Cytochrome Bc1 Complex, Chain C"/>
    <property type="match status" value="1"/>
</dbReference>
<dbReference type="CDD" id="cd00290">
    <property type="entry name" value="cytochrome_b_C"/>
    <property type="match status" value="1"/>
</dbReference>
<name>W0FGR2_9NEOP</name>
<evidence type="ECO:0000256" key="18">
    <source>
        <dbReference type="PIRSR" id="PIRSR038885-1"/>
    </source>
</evidence>
<feature type="binding site" description="axial binding residue" evidence="19">
    <location>
        <position position="87"/>
    </location>
    <ligand>
        <name>heme b</name>
        <dbReference type="ChEBI" id="CHEBI:60344"/>
        <label>b562</label>
    </ligand>
    <ligandPart>
        <name>Fe</name>
        <dbReference type="ChEBI" id="CHEBI:18248"/>
    </ligandPart>
</feature>
<evidence type="ECO:0000256" key="6">
    <source>
        <dbReference type="ARBA" id="ARBA00022617"/>
    </source>
</evidence>
<evidence type="ECO:0000256" key="10">
    <source>
        <dbReference type="ARBA" id="ARBA00022792"/>
    </source>
</evidence>
<dbReference type="PIRSF" id="PIRSF038885">
    <property type="entry name" value="COB"/>
    <property type="match status" value="1"/>
</dbReference>
<feature type="transmembrane region" description="Helical" evidence="20">
    <location>
        <begin position="324"/>
        <end position="343"/>
    </location>
</feature>
<evidence type="ECO:0000256" key="3">
    <source>
        <dbReference type="ARBA" id="ARBA00011649"/>
    </source>
</evidence>
<evidence type="ECO:0000256" key="8">
    <source>
        <dbReference type="ARBA" id="ARBA00022692"/>
    </source>
</evidence>
<comment type="function">
    <text evidence="1 20">Component of the ubiquinol-cytochrome c reductase complex (complex III or cytochrome b-c1 complex) that is part of the mitochondrial respiratory chain. The b-c1 complex mediates electron transfer from ubiquinol to cytochrome c. Contributes to the generation of a proton gradient across the mitochondrial membrane that is then used for ATP synthesis.</text>
</comment>